<feature type="transmembrane region" description="Helical" evidence="6">
    <location>
        <begin position="364"/>
        <end position="386"/>
    </location>
</feature>
<keyword evidence="2 6" id="KW-0812">Transmembrane</keyword>
<dbReference type="GO" id="GO:0016020">
    <property type="term" value="C:membrane"/>
    <property type="evidence" value="ECO:0007669"/>
    <property type="project" value="UniProtKB-SubCell"/>
</dbReference>
<evidence type="ECO:0000256" key="4">
    <source>
        <dbReference type="ARBA" id="ARBA00023136"/>
    </source>
</evidence>
<feature type="transmembrane region" description="Helical" evidence="6">
    <location>
        <begin position="599"/>
        <end position="619"/>
    </location>
</feature>
<evidence type="ECO:0000256" key="5">
    <source>
        <dbReference type="SAM" id="MobiDB-lite"/>
    </source>
</evidence>
<feature type="region of interest" description="Disordered" evidence="5">
    <location>
        <begin position="679"/>
        <end position="700"/>
    </location>
</feature>
<sequence>MSTNWSMSEDDLYGPPPAYSLNPPPSVYIISGTPHEYRERHTSHVSIVLSPNFLRYLLAAGLIHLCIGLAAIVCDILLISMNESYSFTGFWAGVLCLALGIYLILFMSKPKKQTCSLQRFKIIHIVVCLLIMATLVISTLNLASDFCFDTYFGTFRCQQSAKHLQTLCTCVISTIGQYFYIYYLGIYTPPSNSTYNWSTISPGSSSNFLKQFNDETKRCIDSDVSFDNDAQAWAQEKSADLFFWTSLVNSCPLIIMTYILGLYTPKLGKCFVLILPMIGILAQFAIWLAIIYFHLPDYWWYIAAAIVGASGSTGILSFVLTLIITDNTHENDLSSRCVYLGALQTGVSAVGIFAIGYYIDWRGFTDLCWIGLGLEVLSILVVLCAFKKSSSNLNERTPLLNSPNENDFKELSPNTCSHFFQACTVFHSSRRNSKKSASLLLTLISNMFYTLASTTFAPFVWFLLNAPFCWSSQNIGNYSAFAAISYAILSVLGMQALTQAGASDAVICLISHMFFLASNLWLAFASSAWELYAGLLVSAFSGYQGSLTMSMMAKWLAPHERPHAFTLVTEINTIMTTFGTTFFTWVYARTVANYRNLTFLIGAGLCIIPTILNLCLALLTRKMSDEELPPLSENEVEPAPVRLPNNGPPHAGDATCIVIPSRSLTSSMRTPVLDRSRHNSIDENEPEEVINSSTDDLITF</sequence>
<keyword evidence="4 6" id="KW-0472">Membrane</keyword>
<protein>
    <recommendedName>
        <fullName evidence="10">Proton-coupled folate transporter</fullName>
    </recommendedName>
</protein>
<feature type="transmembrane region" description="Helical" evidence="6">
    <location>
        <begin position="564"/>
        <end position="587"/>
    </location>
</feature>
<dbReference type="EMBL" id="CAJOBF010000926">
    <property type="protein sequence ID" value="CAF3889954.1"/>
    <property type="molecule type" value="Genomic_DNA"/>
</dbReference>
<dbReference type="InterPro" id="IPR036259">
    <property type="entry name" value="MFS_trans_sf"/>
</dbReference>
<dbReference type="Proteomes" id="UP000663866">
    <property type="component" value="Unassembled WGS sequence"/>
</dbReference>
<reference evidence="8" key="1">
    <citation type="submission" date="2021-02" db="EMBL/GenBank/DDBJ databases">
        <authorList>
            <person name="Nowell W R."/>
        </authorList>
    </citation>
    <scope>NUCLEOTIDE SEQUENCE</scope>
</reference>
<dbReference type="Proteomes" id="UP000663842">
    <property type="component" value="Unassembled WGS sequence"/>
</dbReference>
<dbReference type="GO" id="GO:0022857">
    <property type="term" value="F:transmembrane transporter activity"/>
    <property type="evidence" value="ECO:0007669"/>
    <property type="project" value="InterPro"/>
</dbReference>
<proteinExistence type="predicted"/>
<comment type="caution">
    <text evidence="8">The sequence shown here is derived from an EMBL/GenBank/DDBJ whole genome shotgun (WGS) entry which is preliminary data.</text>
</comment>
<feature type="transmembrane region" description="Helical" evidence="6">
    <location>
        <begin position="475"/>
        <end position="494"/>
    </location>
</feature>
<keyword evidence="9" id="KW-1185">Reference proteome</keyword>
<name>A0A819MRR8_9BILA</name>
<feature type="transmembrane region" description="Helical" evidence="6">
    <location>
        <begin position="56"/>
        <end position="79"/>
    </location>
</feature>
<gene>
    <name evidence="8" type="ORF">OVN521_LOCUS14077</name>
    <name evidence="7" type="ORF">UXM345_LOCUS9945</name>
</gene>
<evidence type="ECO:0000313" key="9">
    <source>
        <dbReference type="Proteomes" id="UP000663866"/>
    </source>
</evidence>
<feature type="transmembrane region" description="Helical" evidence="6">
    <location>
        <begin position="299"/>
        <end position="325"/>
    </location>
</feature>
<dbReference type="SUPFAM" id="SSF103473">
    <property type="entry name" value="MFS general substrate transporter"/>
    <property type="match status" value="1"/>
</dbReference>
<accession>A0A819MRR8</accession>
<evidence type="ECO:0000313" key="8">
    <source>
        <dbReference type="EMBL" id="CAF3983605.1"/>
    </source>
</evidence>
<feature type="transmembrane region" description="Helical" evidence="6">
    <location>
        <begin position="241"/>
        <end position="263"/>
    </location>
</feature>
<dbReference type="InterPro" id="IPR011701">
    <property type="entry name" value="MFS"/>
</dbReference>
<dbReference type="PANTHER" id="PTHR23507:SF1">
    <property type="entry name" value="FI18259P1-RELATED"/>
    <property type="match status" value="1"/>
</dbReference>
<evidence type="ECO:0000256" key="6">
    <source>
        <dbReference type="SAM" id="Phobius"/>
    </source>
</evidence>
<evidence type="ECO:0000313" key="7">
    <source>
        <dbReference type="EMBL" id="CAF3889954.1"/>
    </source>
</evidence>
<feature type="transmembrane region" description="Helical" evidence="6">
    <location>
        <begin position="506"/>
        <end position="525"/>
    </location>
</feature>
<feature type="transmembrane region" description="Helical" evidence="6">
    <location>
        <begin position="85"/>
        <end position="108"/>
    </location>
</feature>
<evidence type="ECO:0000256" key="3">
    <source>
        <dbReference type="ARBA" id="ARBA00022989"/>
    </source>
</evidence>
<feature type="compositionally biased region" description="Polar residues" evidence="5">
    <location>
        <begin position="690"/>
        <end position="700"/>
    </location>
</feature>
<feature type="transmembrane region" description="Helical" evidence="6">
    <location>
        <begin position="270"/>
        <end position="293"/>
    </location>
</feature>
<dbReference type="EMBL" id="CAJOBG010002101">
    <property type="protein sequence ID" value="CAF3983605.1"/>
    <property type="molecule type" value="Genomic_DNA"/>
</dbReference>
<dbReference type="Gene3D" id="1.20.1250.20">
    <property type="entry name" value="MFS general substrate transporter like domains"/>
    <property type="match status" value="2"/>
</dbReference>
<evidence type="ECO:0000256" key="2">
    <source>
        <dbReference type="ARBA" id="ARBA00022692"/>
    </source>
</evidence>
<feature type="transmembrane region" description="Helical" evidence="6">
    <location>
        <begin position="439"/>
        <end position="463"/>
    </location>
</feature>
<evidence type="ECO:0000256" key="1">
    <source>
        <dbReference type="ARBA" id="ARBA00004141"/>
    </source>
</evidence>
<organism evidence="8 9">
    <name type="scientific">Rotaria magnacalcarata</name>
    <dbReference type="NCBI Taxonomy" id="392030"/>
    <lineage>
        <taxon>Eukaryota</taxon>
        <taxon>Metazoa</taxon>
        <taxon>Spiralia</taxon>
        <taxon>Gnathifera</taxon>
        <taxon>Rotifera</taxon>
        <taxon>Eurotatoria</taxon>
        <taxon>Bdelloidea</taxon>
        <taxon>Philodinida</taxon>
        <taxon>Philodinidae</taxon>
        <taxon>Rotaria</taxon>
    </lineage>
</organism>
<evidence type="ECO:0008006" key="10">
    <source>
        <dbReference type="Google" id="ProtNLM"/>
    </source>
</evidence>
<feature type="transmembrane region" description="Helical" evidence="6">
    <location>
        <begin position="337"/>
        <end position="358"/>
    </location>
</feature>
<feature type="transmembrane region" description="Helical" evidence="6">
    <location>
        <begin position="531"/>
        <end position="552"/>
    </location>
</feature>
<dbReference type="PANTHER" id="PTHR23507">
    <property type="entry name" value="ZGC:174356"/>
    <property type="match status" value="1"/>
</dbReference>
<feature type="transmembrane region" description="Helical" evidence="6">
    <location>
        <begin position="120"/>
        <end position="143"/>
    </location>
</feature>
<comment type="subcellular location">
    <subcellularLocation>
        <location evidence="1">Membrane</location>
        <topology evidence="1">Multi-pass membrane protein</topology>
    </subcellularLocation>
</comment>
<dbReference type="AlphaFoldDB" id="A0A819MRR8"/>
<keyword evidence="3 6" id="KW-1133">Transmembrane helix</keyword>
<dbReference type="Pfam" id="PF07690">
    <property type="entry name" value="MFS_1"/>
    <property type="match status" value="1"/>
</dbReference>